<dbReference type="Pfam" id="PF06428">
    <property type="entry name" value="Sec2p"/>
    <property type="match status" value="1"/>
</dbReference>
<dbReference type="AlphaFoldDB" id="A0A0U1LJ10"/>
<evidence type="ECO:0000256" key="3">
    <source>
        <dbReference type="SAM" id="MobiDB-lite"/>
    </source>
</evidence>
<dbReference type="PANTHER" id="PTHR14430">
    <property type="entry name" value="RABIN3-RELATED"/>
    <property type="match status" value="1"/>
</dbReference>
<feature type="compositionally biased region" description="Low complexity" evidence="3">
    <location>
        <begin position="326"/>
        <end position="342"/>
    </location>
</feature>
<dbReference type="OrthoDB" id="1748564at2759"/>
<feature type="domain" description="GDP/GTP exchange factor Sec2 N-terminal" evidence="4">
    <location>
        <begin position="73"/>
        <end position="212"/>
    </location>
</feature>
<dbReference type="Gene3D" id="6.10.140.910">
    <property type="match status" value="1"/>
</dbReference>
<accession>A0A0U1LJ10</accession>
<feature type="region of interest" description="Disordered" evidence="3">
    <location>
        <begin position="570"/>
        <end position="646"/>
    </location>
</feature>
<evidence type="ECO:0000256" key="2">
    <source>
        <dbReference type="SAM" id="Coils"/>
    </source>
</evidence>
<dbReference type="GO" id="GO:0070319">
    <property type="term" value="C:Golgi to plasma membrane transport vesicle"/>
    <property type="evidence" value="ECO:0007669"/>
    <property type="project" value="TreeGrafter"/>
</dbReference>
<evidence type="ECO:0000256" key="1">
    <source>
        <dbReference type="ARBA" id="ARBA00023054"/>
    </source>
</evidence>
<name>A0A0U1LJ10_TALIS</name>
<proteinExistence type="predicted"/>
<evidence type="ECO:0000313" key="6">
    <source>
        <dbReference type="Proteomes" id="UP000054383"/>
    </source>
</evidence>
<organism evidence="5 6">
    <name type="scientific">Talaromyces islandicus</name>
    <name type="common">Penicillium islandicum</name>
    <dbReference type="NCBI Taxonomy" id="28573"/>
    <lineage>
        <taxon>Eukaryota</taxon>
        <taxon>Fungi</taxon>
        <taxon>Dikarya</taxon>
        <taxon>Ascomycota</taxon>
        <taxon>Pezizomycotina</taxon>
        <taxon>Eurotiomycetes</taxon>
        <taxon>Eurotiomycetidae</taxon>
        <taxon>Eurotiales</taxon>
        <taxon>Trichocomaceae</taxon>
        <taxon>Talaromyces</taxon>
        <taxon>Talaromyces sect. Islandici</taxon>
    </lineage>
</organism>
<keyword evidence="6" id="KW-1185">Reference proteome</keyword>
<keyword evidence="1 2" id="KW-0175">Coiled coil</keyword>
<feature type="compositionally biased region" description="Polar residues" evidence="3">
    <location>
        <begin position="38"/>
        <end position="48"/>
    </location>
</feature>
<dbReference type="Proteomes" id="UP000054383">
    <property type="component" value="Unassembled WGS sequence"/>
</dbReference>
<feature type="coiled-coil region" evidence="2">
    <location>
        <begin position="80"/>
        <end position="214"/>
    </location>
</feature>
<dbReference type="STRING" id="28573.A0A0U1LJ10"/>
<feature type="compositionally biased region" description="Basic and acidic residues" evidence="3">
    <location>
        <begin position="580"/>
        <end position="599"/>
    </location>
</feature>
<dbReference type="Pfam" id="PF25555">
    <property type="entry name" value="RAB3A-like_C"/>
    <property type="match status" value="1"/>
</dbReference>
<dbReference type="GO" id="GO:0051286">
    <property type="term" value="C:cell tip"/>
    <property type="evidence" value="ECO:0007669"/>
    <property type="project" value="TreeGrafter"/>
</dbReference>
<dbReference type="OMA" id="CCEFTGY"/>
<evidence type="ECO:0000313" key="5">
    <source>
        <dbReference type="EMBL" id="CRG82953.1"/>
    </source>
</evidence>
<dbReference type="GO" id="GO:0005085">
    <property type="term" value="F:guanyl-nucleotide exchange factor activity"/>
    <property type="evidence" value="ECO:0007669"/>
    <property type="project" value="InterPro"/>
</dbReference>
<dbReference type="InterPro" id="IPR009449">
    <property type="entry name" value="Sec2_N"/>
</dbReference>
<dbReference type="InterPro" id="IPR040351">
    <property type="entry name" value="RAB3IL/RAB3IP/Sec2"/>
</dbReference>
<feature type="compositionally biased region" description="Polar residues" evidence="3">
    <location>
        <begin position="616"/>
        <end position="633"/>
    </location>
</feature>
<gene>
    <name evidence="5" type="ORF">PISL3812_00300</name>
</gene>
<protein>
    <submittedName>
        <fullName evidence="5">Rab guanine nucleotide exchange factor sec2</fullName>
    </submittedName>
</protein>
<dbReference type="SUPFAM" id="SSF144284">
    <property type="entry name" value="Sec2 N-terminal region"/>
    <property type="match status" value="1"/>
</dbReference>
<evidence type="ECO:0000259" key="4">
    <source>
        <dbReference type="Pfam" id="PF06428"/>
    </source>
</evidence>
<dbReference type="PANTHER" id="PTHR14430:SF0">
    <property type="entry name" value="SEC2P DOMAIN-CONTAINING PROTEIN"/>
    <property type="match status" value="1"/>
</dbReference>
<feature type="region of interest" description="Disordered" evidence="3">
    <location>
        <begin position="321"/>
        <end position="344"/>
    </location>
</feature>
<reference evidence="5 6" key="1">
    <citation type="submission" date="2015-04" db="EMBL/GenBank/DDBJ databases">
        <authorList>
            <person name="Syromyatnikov M.Y."/>
            <person name="Popov V.N."/>
        </authorList>
    </citation>
    <scope>NUCLEOTIDE SEQUENCE [LARGE SCALE GENOMIC DNA]</scope>
    <source>
        <strain evidence="5">WF-38-12</strain>
    </source>
</reference>
<dbReference type="CDD" id="cd21044">
    <property type="entry name" value="Rab11BD_RAB3IP_like"/>
    <property type="match status" value="1"/>
</dbReference>
<feature type="region of interest" description="Disordered" evidence="3">
    <location>
        <begin position="1"/>
        <end position="54"/>
    </location>
</feature>
<feature type="region of interest" description="Disordered" evidence="3">
    <location>
        <begin position="495"/>
        <end position="528"/>
    </location>
</feature>
<sequence length="646" mass="70739">MKSTNALSDMRNSRRTSPAGLEDVSESNFNTLRDPRMASTSDLSNTSDATHHPDLNNEVATLSAKLIQAINNQTRLDDSLSATRQELETAQDRLLVLEAENGQFRTDLSSGILVKRSDVESEILSMKNTLEEEQARRSVAEKEKKEMEQELETLTAALFEEANKMVAAAKQEREAVEKKNEQLRAQIKDTEALVASQKEQLSELKTVMQEMNSVRDETDTTPNTSTAPSSPAAVMQTNLNRLLDTSNISPVSAGSTDVSPAPSTSFSHLLKPIYRTDMVAYDDFRDLLNLAKTSKPTSRIASGSYGGLNVMGLGSLPNVSTVSLNTSSQSQTPTGSPQPSVSHAPLKDTRFYKRVLTEDVEPSLRLDAAPSISWLTRRSVLSSVCDGGLVVEPMPASSRKYKFPCALCGERRTSNENERTHRFRTSDSETAPRYALCTLCLEKMRACCELTGYLRMILDGHVHVEDVEEEREAWEETIRLRERLFWSRLGGGVVPSFTSPDESEKSLPTDPATTDSNLPAPEPVTETPPVLPAKDVDEGHDCPPLLPPKDNEAEAAVDVDADASDVKEVSISGTIISTEKPGDEKEITNQEVSTLREAEDTQVENLSRDAPHSDAVTESVSLPETVTQPNPTTEAEKPTAMPGAFD</sequence>
<dbReference type="EMBL" id="CVMT01000001">
    <property type="protein sequence ID" value="CRG82953.1"/>
    <property type="molecule type" value="Genomic_DNA"/>
</dbReference>
<dbReference type="GO" id="GO:0006887">
    <property type="term" value="P:exocytosis"/>
    <property type="evidence" value="ECO:0007669"/>
    <property type="project" value="TreeGrafter"/>
</dbReference>